<protein>
    <submittedName>
        <fullName evidence="1">Uncharacterized protein</fullName>
    </submittedName>
</protein>
<keyword evidence="2" id="KW-1185">Reference proteome</keyword>
<sequence length="141" mass="15284">MRKESIENSVVSLLSMSAGAMLSRVTAKKLPMQNTKLKKGMLALAGVLGAAYLDRKTTGKAIAQDMAMGTAVTQTGELVKELLDEKLQNNPLLHSALGSPYDNWNEPFALDSTDFLSSYASPNYDGISEDISYETVEDFNS</sequence>
<dbReference type="Proteomes" id="UP001149303">
    <property type="component" value="Unassembled WGS sequence"/>
</dbReference>
<dbReference type="AlphaFoldDB" id="A0A9X4ILC0"/>
<comment type="caution">
    <text evidence="1">The sequence shown here is derived from an EMBL/GenBank/DDBJ whole genome shotgun (WGS) entry which is preliminary data.</text>
</comment>
<evidence type="ECO:0000313" key="1">
    <source>
        <dbReference type="EMBL" id="MDE1206408.1"/>
    </source>
</evidence>
<reference evidence="1" key="1">
    <citation type="submission" date="2021-09" db="EMBL/GenBank/DDBJ databases">
        <authorList>
            <person name="Smyrli M."/>
        </authorList>
    </citation>
    <scope>NUCLEOTIDE SEQUENCE</scope>
    <source>
        <strain evidence="1">LAR25</strain>
    </source>
</reference>
<dbReference type="RefSeq" id="WP_274639612.1">
    <property type="nucleotide sequence ID" value="NZ_JAIWJY010000003.1"/>
</dbReference>
<name>A0A9X4ILC0_9FLAO</name>
<organism evidence="1 2">
    <name type="scientific">Tenacibaculum larymnensis</name>
    <dbReference type="NCBI Taxonomy" id="2878201"/>
    <lineage>
        <taxon>Bacteria</taxon>
        <taxon>Pseudomonadati</taxon>
        <taxon>Bacteroidota</taxon>
        <taxon>Flavobacteriia</taxon>
        <taxon>Flavobacteriales</taxon>
        <taxon>Flavobacteriaceae</taxon>
        <taxon>Tenacibaculum</taxon>
    </lineage>
</organism>
<gene>
    <name evidence="1" type="ORF">LCI24_06310</name>
</gene>
<evidence type="ECO:0000313" key="2">
    <source>
        <dbReference type="Proteomes" id="UP001149303"/>
    </source>
</evidence>
<accession>A0A9X4ILC0</accession>
<proteinExistence type="predicted"/>
<dbReference type="EMBL" id="JAIWJY010000003">
    <property type="protein sequence ID" value="MDE1206408.1"/>
    <property type="molecule type" value="Genomic_DNA"/>
</dbReference>